<dbReference type="AlphaFoldDB" id="A0A2S9XAN3"/>
<feature type="signal peptide" evidence="3">
    <location>
        <begin position="1"/>
        <end position="26"/>
    </location>
</feature>
<evidence type="ECO:0000256" key="3">
    <source>
        <dbReference type="SAM" id="SignalP"/>
    </source>
</evidence>
<evidence type="ECO:0000313" key="4">
    <source>
        <dbReference type="EMBL" id="PRP89915.1"/>
    </source>
</evidence>
<keyword evidence="2" id="KW-1133">Transmembrane helix</keyword>
<feature type="transmembrane region" description="Helical" evidence="2">
    <location>
        <begin position="221"/>
        <end position="244"/>
    </location>
</feature>
<feature type="compositionally biased region" description="Polar residues" evidence="1">
    <location>
        <begin position="154"/>
        <end position="163"/>
    </location>
</feature>
<keyword evidence="2" id="KW-0472">Membrane</keyword>
<comment type="caution">
    <text evidence="4">The sequence shown here is derived from an EMBL/GenBank/DDBJ whole genome shotgun (WGS) entry which is preliminary data.</text>
</comment>
<keyword evidence="2" id="KW-0812">Transmembrane</keyword>
<evidence type="ECO:0000256" key="2">
    <source>
        <dbReference type="SAM" id="Phobius"/>
    </source>
</evidence>
<sequence length="276" mass="28729">MSKPAIFMTAVLLAGPLVVLPRPAEAAPASEPSTDPAQVRLVIDANALGDAAKFFSGAIAERLGPVFEDAGYKVTDKADADVTVRVRLSFYNEEDLDYQVDVDISAGSEIVRLETVGCPQCVDDDLLTKVDEQGAAMTDAIGKALAQARDADSTTEPPATQASEPEEVAPIGALGGVGIGVAVLGLGATVAGAVELSRGRVYDQPADGLELGYVDHRPPGAVLLGVGVPVFVAGAAMLIADVVIRSNKRKRRQEQTGTTYPLMGPDVVGLGYVRRF</sequence>
<feature type="chain" id="PRO_5015680820" evidence="3">
    <location>
        <begin position="27"/>
        <end position="276"/>
    </location>
</feature>
<dbReference type="RefSeq" id="WP_106396131.1">
    <property type="nucleotide sequence ID" value="NZ_PVNK01000311.1"/>
</dbReference>
<name>A0A2S9XAN3_9BACT</name>
<accession>A0A2S9XAN3</accession>
<dbReference type="Proteomes" id="UP000237968">
    <property type="component" value="Unassembled WGS sequence"/>
</dbReference>
<evidence type="ECO:0000313" key="5">
    <source>
        <dbReference type="Proteomes" id="UP000237968"/>
    </source>
</evidence>
<keyword evidence="3" id="KW-0732">Signal</keyword>
<reference evidence="4 5" key="1">
    <citation type="submission" date="2018-03" db="EMBL/GenBank/DDBJ databases">
        <title>Draft Genome Sequences of the Obligatory Marine Myxobacteria Enhygromyxa salina SWB005.</title>
        <authorList>
            <person name="Poehlein A."/>
            <person name="Moghaddam J.A."/>
            <person name="Harms H."/>
            <person name="Alanjari M."/>
            <person name="Koenig G.M."/>
            <person name="Daniel R."/>
            <person name="Schaeberle T.F."/>
        </authorList>
    </citation>
    <scope>NUCLEOTIDE SEQUENCE [LARGE SCALE GENOMIC DNA]</scope>
    <source>
        <strain evidence="4 5">SWB005</strain>
    </source>
</reference>
<dbReference type="EMBL" id="PVNK01000311">
    <property type="protein sequence ID" value="PRP89915.1"/>
    <property type="molecule type" value="Genomic_DNA"/>
</dbReference>
<protein>
    <submittedName>
        <fullName evidence="4">Uncharacterized protein</fullName>
    </submittedName>
</protein>
<proteinExistence type="predicted"/>
<feature type="region of interest" description="Disordered" evidence="1">
    <location>
        <begin position="146"/>
        <end position="167"/>
    </location>
</feature>
<evidence type="ECO:0000256" key="1">
    <source>
        <dbReference type="SAM" id="MobiDB-lite"/>
    </source>
</evidence>
<keyword evidence="5" id="KW-1185">Reference proteome</keyword>
<gene>
    <name evidence="4" type="ORF">ENSA5_70220</name>
</gene>
<organism evidence="4 5">
    <name type="scientific">Enhygromyxa salina</name>
    <dbReference type="NCBI Taxonomy" id="215803"/>
    <lineage>
        <taxon>Bacteria</taxon>
        <taxon>Pseudomonadati</taxon>
        <taxon>Myxococcota</taxon>
        <taxon>Polyangia</taxon>
        <taxon>Nannocystales</taxon>
        <taxon>Nannocystaceae</taxon>
        <taxon>Enhygromyxa</taxon>
    </lineage>
</organism>